<reference evidence="2 3" key="1">
    <citation type="submission" date="2018-07" db="EMBL/GenBank/DDBJ databases">
        <title>Genomic Encyclopedia of Type Strains, Phase IV (KMG-IV): sequencing the most valuable type-strain genomes for metagenomic binning, comparative biology and taxonomic classification.</title>
        <authorList>
            <person name="Goeker M."/>
        </authorList>
    </citation>
    <scope>NUCLEOTIDE SEQUENCE [LARGE SCALE GENOMIC DNA]</scope>
    <source>
        <strain evidence="2 3">DSM 21634</strain>
    </source>
</reference>
<accession>A0A368XPV2</accession>
<name>A0A368XPV2_9BURK</name>
<protein>
    <submittedName>
        <fullName evidence="2">Uncharacterized protein</fullName>
    </submittedName>
</protein>
<keyword evidence="1" id="KW-0472">Membrane</keyword>
<keyword evidence="1" id="KW-0812">Transmembrane</keyword>
<sequence>MRCTSVPRCGSRASLHVLREHRNRCTQIHEWCVAIPGKQDAFGQAALIHSDLSEGRRIVAPRLGGSASMNNRATRNSKRRLLLALGCVSAGGVVAFARSRFSLGRSERAEVDMFADYCVTVPPEAIVEPTTRADEIIDAIVPMSNPDSAVLDEQKQRSRKVGKNQVIEFRVSSGRKGALAVHGLSELVRIDPSRAEVVRFKAIYSGRFPLHFHGEDMSHFEISVLEIYG</sequence>
<proteinExistence type="predicted"/>
<gene>
    <name evidence="2" type="ORF">DES41_10768</name>
</gene>
<evidence type="ECO:0000313" key="2">
    <source>
        <dbReference type="EMBL" id="RCW68547.1"/>
    </source>
</evidence>
<keyword evidence="1" id="KW-1133">Transmembrane helix</keyword>
<keyword evidence="3" id="KW-1185">Reference proteome</keyword>
<dbReference type="EMBL" id="QPJK01000007">
    <property type="protein sequence ID" value="RCW68547.1"/>
    <property type="molecule type" value="Genomic_DNA"/>
</dbReference>
<evidence type="ECO:0000313" key="3">
    <source>
        <dbReference type="Proteomes" id="UP000252884"/>
    </source>
</evidence>
<evidence type="ECO:0000256" key="1">
    <source>
        <dbReference type="SAM" id="Phobius"/>
    </source>
</evidence>
<organism evidence="2 3">
    <name type="scientific">Pseudorhodoferax soli</name>
    <dbReference type="NCBI Taxonomy" id="545864"/>
    <lineage>
        <taxon>Bacteria</taxon>
        <taxon>Pseudomonadati</taxon>
        <taxon>Pseudomonadota</taxon>
        <taxon>Betaproteobacteria</taxon>
        <taxon>Burkholderiales</taxon>
        <taxon>Comamonadaceae</taxon>
    </lineage>
</organism>
<feature type="transmembrane region" description="Helical" evidence="1">
    <location>
        <begin position="81"/>
        <end position="98"/>
    </location>
</feature>
<comment type="caution">
    <text evidence="2">The sequence shown here is derived from an EMBL/GenBank/DDBJ whole genome shotgun (WGS) entry which is preliminary data.</text>
</comment>
<dbReference type="Proteomes" id="UP000252884">
    <property type="component" value="Unassembled WGS sequence"/>
</dbReference>
<dbReference type="AlphaFoldDB" id="A0A368XPV2"/>